<sequence>MVKLINKQQFMAALHCSTTKFWQIAKQDPDFPEPHVTIGTKKLWLESQVNNYIENDLKGKKIEIKKAA</sequence>
<proteinExistence type="predicted"/>
<organism evidence="1 2">
    <name type="scientific">Catenovulum sediminis</name>
    <dbReference type="NCBI Taxonomy" id="1740262"/>
    <lineage>
        <taxon>Bacteria</taxon>
        <taxon>Pseudomonadati</taxon>
        <taxon>Pseudomonadota</taxon>
        <taxon>Gammaproteobacteria</taxon>
        <taxon>Alteromonadales</taxon>
        <taxon>Alteromonadaceae</taxon>
        <taxon>Catenovulum</taxon>
    </lineage>
</organism>
<reference evidence="1 2" key="1">
    <citation type="submission" date="2024-06" db="EMBL/GenBank/DDBJ databases">
        <authorList>
            <person name="Chen R.Y."/>
        </authorList>
    </citation>
    <scope>NUCLEOTIDE SEQUENCE [LARGE SCALE GENOMIC DNA]</scope>
    <source>
        <strain evidence="1 2">D2</strain>
    </source>
</reference>
<gene>
    <name evidence="1" type="ORF">ABS311_16115</name>
</gene>
<keyword evidence="2" id="KW-1185">Reference proteome</keyword>
<evidence type="ECO:0000313" key="2">
    <source>
        <dbReference type="Proteomes" id="UP001467690"/>
    </source>
</evidence>
<evidence type="ECO:0000313" key="1">
    <source>
        <dbReference type="EMBL" id="MER2493403.1"/>
    </source>
</evidence>
<dbReference type="EMBL" id="JBELOE010000265">
    <property type="protein sequence ID" value="MER2493403.1"/>
    <property type="molecule type" value="Genomic_DNA"/>
</dbReference>
<dbReference type="Proteomes" id="UP001467690">
    <property type="component" value="Unassembled WGS sequence"/>
</dbReference>
<comment type="caution">
    <text evidence="1">The sequence shown here is derived from an EMBL/GenBank/DDBJ whole genome shotgun (WGS) entry which is preliminary data.</text>
</comment>
<accession>A0ABV1RKD1</accession>
<dbReference type="RefSeq" id="WP_350402599.1">
    <property type="nucleotide sequence ID" value="NZ_JBELOE010000265.1"/>
</dbReference>
<protein>
    <submittedName>
        <fullName evidence="1">Uncharacterized protein</fullName>
    </submittedName>
</protein>
<name>A0ABV1RKD1_9ALTE</name>